<dbReference type="Gene3D" id="1.25.40.10">
    <property type="entry name" value="Tetratricopeptide repeat domain"/>
    <property type="match status" value="1"/>
</dbReference>
<sequence>MVTAEEIRQALERVLTSAEFAGSPRLQSFLKYIVEQELDGHGSSIKGKVIATDVYDKELDENGGALNLVRVEARRLRRALENYYSGAGRSDPLRITMQTGGYRPQFERSFATKPSVGQSQSESSNSFGLWRHRLLLPFVGSTLLLAIVLGYVGLSGSQSKTEFATVKSSAELAALRERSITSVQAVNLAEQTRGLFFPLIDLRRQAINLETFRYVIELDPNLAAGYAGSAQVLTLKSLLTSDTDASTALVAEALEMAERATTLDPLDGWSQAAHGWTLAVTGDSSGALRRARIALDLSPQDGHTLDLIGITALVVNDPVFMAEVSDPQRSRLGVGRFAYNNIYGASQLMLGNYDTVIEAFSKAAERGHPVSPPSLFLLATAYHETGNTAGAEKAIVEMLDTWPDFPAHEVIARFFVNDSATRSRVLSVLDMYSPS</sequence>
<protein>
    <recommendedName>
        <fullName evidence="4">Adenylate cyclase</fullName>
    </recommendedName>
</protein>
<reference evidence="3" key="1">
    <citation type="submission" date="2015-12" db="EMBL/GenBank/DDBJ databases">
        <authorList>
            <person name="Zhang G."/>
            <person name="Stingl U."/>
        </authorList>
    </citation>
    <scope>NUCLEOTIDE SEQUENCE [LARGE SCALE GENOMIC DNA]</scope>
    <source>
        <strain evidence="3">ZGT108</strain>
    </source>
</reference>
<evidence type="ECO:0000313" key="3">
    <source>
        <dbReference type="Proteomes" id="UP000053690"/>
    </source>
</evidence>
<accession>A0A0X3TTU4</accession>
<dbReference type="OrthoDB" id="54411at2"/>
<keyword evidence="1" id="KW-1133">Transmembrane helix</keyword>
<keyword evidence="1" id="KW-0472">Membrane</keyword>
<dbReference type="STRING" id="1685378.AVO44_12140"/>
<keyword evidence="1" id="KW-0812">Transmembrane</keyword>
<evidence type="ECO:0008006" key="4">
    <source>
        <dbReference type="Google" id="ProtNLM"/>
    </source>
</evidence>
<organism evidence="2 3">
    <name type="scientific">Ruegeria profundi</name>
    <dbReference type="NCBI Taxonomy" id="1685378"/>
    <lineage>
        <taxon>Bacteria</taxon>
        <taxon>Pseudomonadati</taxon>
        <taxon>Pseudomonadota</taxon>
        <taxon>Alphaproteobacteria</taxon>
        <taxon>Rhodobacterales</taxon>
        <taxon>Roseobacteraceae</taxon>
        <taxon>Ruegeria</taxon>
    </lineage>
</organism>
<keyword evidence="3" id="KW-1185">Reference proteome</keyword>
<dbReference type="EMBL" id="LQBP01000006">
    <property type="protein sequence ID" value="KUJ78461.1"/>
    <property type="molecule type" value="Genomic_DNA"/>
</dbReference>
<dbReference type="SUPFAM" id="SSF48452">
    <property type="entry name" value="TPR-like"/>
    <property type="match status" value="1"/>
</dbReference>
<comment type="caution">
    <text evidence="2">The sequence shown here is derived from an EMBL/GenBank/DDBJ whole genome shotgun (WGS) entry which is preliminary data.</text>
</comment>
<dbReference type="InterPro" id="IPR011990">
    <property type="entry name" value="TPR-like_helical_dom_sf"/>
</dbReference>
<dbReference type="AlphaFoldDB" id="A0A0X3TTU4"/>
<feature type="transmembrane region" description="Helical" evidence="1">
    <location>
        <begin position="134"/>
        <end position="154"/>
    </location>
</feature>
<gene>
    <name evidence="2" type="ORF">AVO44_12140</name>
</gene>
<proteinExistence type="predicted"/>
<evidence type="ECO:0000313" key="2">
    <source>
        <dbReference type="EMBL" id="KUJ78461.1"/>
    </source>
</evidence>
<evidence type="ECO:0000256" key="1">
    <source>
        <dbReference type="SAM" id="Phobius"/>
    </source>
</evidence>
<dbReference type="Proteomes" id="UP000053690">
    <property type="component" value="Unassembled WGS sequence"/>
</dbReference>
<name>A0A0X3TTU4_9RHOB</name>
<dbReference type="RefSeq" id="WP_068337349.1">
    <property type="nucleotide sequence ID" value="NZ_LQBP01000006.1"/>
</dbReference>